<dbReference type="Proteomes" id="UP000825701">
    <property type="component" value="Chromosome"/>
</dbReference>
<proteinExistence type="predicted"/>
<protein>
    <submittedName>
        <fullName evidence="1">Uncharacterized protein</fullName>
    </submittedName>
</protein>
<keyword evidence="2" id="KW-1185">Reference proteome</keyword>
<dbReference type="KEGG" id="cmet:K6K41_09915"/>
<evidence type="ECO:0000313" key="1">
    <source>
        <dbReference type="EMBL" id="QZO01674.1"/>
    </source>
</evidence>
<reference evidence="1" key="1">
    <citation type="submission" date="2021-08" db="EMBL/GenBank/DDBJ databases">
        <authorList>
            <person name="Zhang H."/>
            <person name="Xu M."/>
            <person name="Yu Z."/>
            <person name="Yang L."/>
            <person name="Cai Y."/>
        </authorList>
    </citation>
    <scope>NUCLEOTIDE SEQUENCE</scope>
    <source>
        <strain evidence="1">CHL1</strain>
    </source>
</reference>
<organism evidence="1 2">
    <name type="scientific">Chenggangzhangella methanolivorans</name>
    <dbReference type="NCBI Taxonomy" id="1437009"/>
    <lineage>
        <taxon>Bacteria</taxon>
        <taxon>Pseudomonadati</taxon>
        <taxon>Pseudomonadota</taxon>
        <taxon>Alphaproteobacteria</taxon>
        <taxon>Hyphomicrobiales</taxon>
        <taxon>Methylopilaceae</taxon>
        <taxon>Chenggangzhangella</taxon>
    </lineage>
</organism>
<dbReference type="RefSeq" id="WP_261404982.1">
    <property type="nucleotide sequence ID" value="NZ_CP081869.1"/>
</dbReference>
<accession>A0A9E6RE27</accession>
<dbReference type="EMBL" id="CP081869">
    <property type="protein sequence ID" value="QZO01674.1"/>
    <property type="molecule type" value="Genomic_DNA"/>
</dbReference>
<gene>
    <name evidence="1" type="ORF">K6K41_09915</name>
</gene>
<name>A0A9E6RE27_9HYPH</name>
<dbReference type="AlphaFoldDB" id="A0A9E6RE27"/>
<sequence length="70" mass="7571">MSYTVITTDRGHQTAVVAASEIDVLSIAKAARERPGEAVTVFTETGRCVSIAELEKSRERAARSRLRHGG</sequence>
<evidence type="ECO:0000313" key="2">
    <source>
        <dbReference type="Proteomes" id="UP000825701"/>
    </source>
</evidence>